<dbReference type="Pfam" id="PF03208">
    <property type="entry name" value="PRA1"/>
    <property type="match status" value="1"/>
</dbReference>
<dbReference type="PANTHER" id="PTHR19317">
    <property type="entry name" value="PRENYLATED RAB ACCEPTOR 1-RELATED"/>
    <property type="match status" value="1"/>
</dbReference>
<dbReference type="InterPro" id="IPR004895">
    <property type="entry name" value="Prenylated_rab_accept_PRA1"/>
</dbReference>
<protein>
    <recommendedName>
        <fullName evidence="7">PRA1 family protein</fullName>
    </recommendedName>
</protein>
<comment type="function">
    <text evidence="1 7">May be involved in both secretory and endocytic intracellular trafficking in the endosomal/prevacuolar compartments.</text>
</comment>
<dbReference type="Proteomes" id="UP000825729">
    <property type="component" value="Unassembled WGS sequence"/>
</dbReference>
<keyword evidence="4 7" id="KW-0812">Transmembrane</keyword>
<dbReference type="GO" id="GO:0016192">
    <property type="term" value="P:vesicle-mediated transport"/>
    <property type="evidence" value="ECO:0007669"/>
    <property type="project" value="TreeGrafter"/>
</dbReference>
<dbReference type="GO" id="GO:0005783">
    <property type="term" value="C:endoplasmic reticulum"/>
    <property type="evidence" value="ECO:0007669"/>
    <property type="project" value="UniProtKB-ARBA"/>
</dbReference>
<gene>
    <name evidence="8" type="ORF">H6P81_008830</name>
</gene>
<evidence type="ECO:0000256" key="7">
    <source>
        <dbReference type="RuleBase" id="RU363107"/>
    </source>
</evidence>
<evidence type="ECO:0000313" key="8">
    <source>
        <dbReference type="EMBL" id="KAG9448865.1"/>
    </source>
</evidence>
<dbReference type="GO" id="GO:0016020">
    <property type="term" value="C:membrane"/>
    <property type="evidence" value="ECO:0007669"/>
    <property type="project" value="UniProtKB-SubCell"/>
</dbReference>
<keyword evidence="7" id="KW-0813">Transport</keyword>
<dbReference type="AlphaFoldDB" id="A0AAV7EJ48"/>
<evidence type="ECO:0000256" key="1">
    <source>
        <dbReference type="ARBA" id="ARBA00002501"/>
    </source>
</evidence>
<dbReference type="PANTHER" id="PTHR19317:SF53">
    <property type="entry name" value="PRA1 FAMILY PROTEIN G1"/>
    <property type="match status" value="1"/>
</dbReference>
<evidence type="ECO:0000313" key="9">
    <source>
        <dbReference type="Proteomes" id="UP000825729"/>
    </source>
</evidence>
<feature type="transmembrane region" description="Helical" evidence="7">
    <location>
        <begin position="75"/>
        <end position="93"/>
    </location>
</feature>
<evidence type="ECO:0000256" key="3">
    <source>
        <dbReference type="ARBA" id="ARBA00006483"/>
    </source>
</evidence>
<proteinExistence type="inferred from homology"/>
<comment type="subcellular location">
    <subcellularLocation>
        <location evidence="2 7">Membrane</location>
        <topology evidence="2 7">Multi-pass membrane protein</topology>
    </subcellularLocation>
</comment>
<accession>A0AAV7EJ48</accession>
<organism evidence="8 9">
    <name type="scientific">Aristolochia fimbriata</name>
    <name type="common">White veined hardy Dutchman's pipe vine</name>
    <dbReference type="NCBI Taxonomy" id="158543"/>
    <lineage>
        <taxon>Eukaryota</taxon>
        <taxon>Viridiplantae</taxon>
        <taxon>Streptophyta</taxon>
        <taxon>Embryophyta</taxon>
        <taxon>Tracheophyta</taxon>
        <taxon>Spermatophyta</taxon>
        <taxon>Magnoliopsida</taxon>
        <taxon>Magnoliidae</taxon>
        <taxon>Piperales</taxon>
        <taxon>Aristolochiaceae</taxon>
        <taxon>Aristolochia</taxon>
    </lineage>
</organism>
<dbReference type="EMBL" id="JAINDJ010000004">
    <property type="protein sequence ID" value="KAG9448865.1"/>
    <property type="molecule type" value="Genomic_DNA"/>
</dbReference>
<dbReference type="GO" id="GO:0005794">
    <property type="term" value="C:Golgi apparatus"/>
    <property type="evidence" value="ECO:0007669"/>
    <property type="project" value="TreeGrafter"/>
</dbReference>
<evidence type="ECO:0000256" key="5">
    <source>
        <dbReference type="ARBA" id="ARBA00022989"/>
    </source>
</evidence>
<keyword evidence="6 7" id="KW-0472">Membrane</keyword>
<evidence type="ECO:0000256" key="2">
    <source>
        <dbReference type="ARBA" id="ARBA00004141"/>
    </source>
</evidence>
<feature type="transmembrane region" description="Helical" evidence="7">
    <location>
        <begin position="152"/>
        <end position="171"/>
    </location>
</feature>
<name>A0AAV7EJ48_ARIFI</name>
<comment type="caution">
    <text evidence="8">The sequence shown here is derived from an EMBL/GenBank/DDBJ whole genome shotgun (WGS) entry which is preliminary data.</text>
</comment>
<keyword evidence="9" id="KW-1185">Reference proteome</keyword>
<evidence type="ECO:0000256" key="6">
    <source>
        <dbReference type="ARBA" id="ARBA00023136"/>
    </source>
</evidence>
<feature type="transmembrane region" description="Helical" evidence="7">
    <location>
        <begin position="128"/>
        <end position="146"/>
    </location>
</feature>
<comment type="similarity">
    <text evidence="3 7">Belongs to the PRA1 family.</text>
</comment>
<reference evidence="8 9" key="1">
    <citation type="submission" date="2021-07" db="EMBL/GenBank/DDBJ databases">
        <title>The Aristolochia fimbriata genome: insights into angiosperm evolution, floral development and chemical biosynthesis.</title>
        <authorList>
            <person name="Jiao Y."/>
        </authorList>
    </citation>
    <scope>NUCLEOTIDE SEQUENCE [LARGE SCALE GENOMIC DNA]</scope>
    <source>
        <strain evidence="8">IBCAS-2021</strain>
        <tissue evidence="8">Leaf</tissue>
    </source>
</reference>
<feature type="transmembrane region" description="Helical" evidence="7">
    <location>
        <begin position="99"/>
        <end position="116"/>
    </location>
</feature>
<keyword evidence="5 7" id="KW-1133">Transmembrane helix</keyword>
<sequence length="202" mass="21998">MLPASTAPQATPRPPPTYTTIPIAGADVISRSLQNLTSSFSLFRPLPEFLALAEFSPPPSLSSAKRRFLNNLSHFRLNYAVLALSCVILSLLFFQSPFALLFISAIFFLWLVLYFFREDPLLLWERHVTDTFVLAGLVAVSVLALWTTGSLGTLAGGLAAGGLIMAVHGFFRNDEGLFLNEQEAASRGLIAPGQNGNPWNSN</sequence>
<evidence type="ECO:0000256" key="4">
    <source>
        <dbReference type="ARBA" id="ARBA00022692"/>
    </source>
</evidence>